<keyword evidence="1" id="KW-0812">Transmembrane</keyword>
<organism evidence="2 3">
    <name type="scientific">Rhizobium soli</name>
    <dbReference type="NCBI Taxonomy" id="424798"/>
    <lineage>
        <taxon>Bacteria</taxon>
        <taxon>Pseudomonadati</taxon>
        <taxon>Pseudomonadota</taxon>
        <taxon>Alphaproteobacteria</taxon>
        <taxon>Hyphomicrobiales</taxon>
        <taxon>Rhizobiaceae</taxon>
        <taxon>Rhizobium/Agrobacterium group</taxon>
        <taxon>Rhizobium</taxon>
    </lineage>
</organism>
<gene>
    <name evidence="2" type="ORF">F4695_003804</name>
</gene>
<evidence type="ECO:0000313" key="2">
    <source>
        <dbReference type="EMBL" id="MBB6510415.1"/>
    </source>
</evidence>
<dbReference type="AlphaFoldDB" id="A0A7X0JMN5"/>
<keyword evidence="1" id="KW-1133">Transmembrane helix</keyword>
<keyword evidence="1" id="KW-0472">Membrane</keyword>
<accession>A0A7X0JMN5</accession>
<dbReference type="RefSeq" id="WP_184655595.1">
    <property type="nucleotide sequence ID" value="NZ_JACHBU010000008.1"/>
</dbReference>
<name>A0A7X0JMN5_9HYPH</name>
<sequence>MEIWFVVLLIQCGFAAAGYSLAAQKGRDPVLWCIICLISGILGVIAIAIVPDQQTSVNLDIERLRKPATSGENVSFDKQRWNALIEFDPEISEAVHEVKEIDEKYVDYLAEKFMVLNDKNYLPSIISNIRNIVDERKETEAKAASEKLHRITNITKTDEFRKFKNMIEASNVFETSSGVAFVLPDYRCVQVGTTGEYLVFEGATERHAAFRKDKRWSFVTDPARKIDYFQRYGDDLATKLSLEAIG</sequence>
<protein>
    <submittedName>
        <fullName evidence="2">Uncharacterized protein</fullName>
    </submittedName>
</protein>
<dbReference type="Proteomes" id="UP000585437">
    <property type="component" value="Unassembled WGS sequence"/>
</dbReference>
<reference evidence="2 3" key="1">
    <citation type="submission" date="2020-08" db="EMBL/GenBank/DDBJ databases">
        <title>The Agave Microbiome: Exploring the role of microbial communities in plant adaptations to desert environments.</title>
        <authorList>
            <person name="Partida-Martinez L.P."/>
        </authorList>
    </citation>
    <scope>NUCLEOTIDE SEQUENCE [LARGE SCALE GENOMIC DNA]</scope>
    <source>
        <strain evidence="2 3">AS3.12</strain>
    </source>
</reference>
<feature type="transmembrane region" description="Helical" evidence="1">
    <location>
        <begin position="32"/>
        <end position="50"/>
    </location>
</feature>
<comment type="caution">
    <text evidence="2">The sequence shown here is derived from an EMBL/GenBank/DDBJ whole genome shotgun (WGS) entry which is preliminary data.</text>
</comment>
<evidence type="ECO:0000313" key="3">
    <source>
        <dbReference type="Proteomes" id="UP000585437"/>
    </source>
</evidence>
<proteinExistence type="predicted"/>
<evidence type="ECO:0000256" key="1">
    <source>
        <dbReference type="SAM" id="Phobius"/>
    </source>
</evidence>
<keyword evidence="3" id="KW-1185">Reference proteome</keyword>
<dbReference type="EMBL" id="JACHBU010000008">
    <property type="protein sequence ID" value="MBB6510415.1"/>
    <property type="molecule type" value="Genomic_DNA"/>
</dbReference>